<protein>
    <submittedName>
        <fullName evidence="1">TonB-linked SusC/RagA family outer membrane protein</fullName>
    </submittedName>
</protein>
<dbReference type="Proteomes" id="UP001246858">
    <property type="component" value="Unassembled WGS sequence"/>
</dbReference>
<keyword evidence="2" id="KW-1185">Reference proteome</keyword>
<gene>
    <name evidence="1" type="ORF">J2X78_004138</name>
</gene>
<evidence type="ECO:0000313" key="1">
    <source>
        <dbReference type="EMBL" id="MDR6785553.1"/>
    </source>
</evidence>
<proteinExistence type="predicted"/>
<reference evidence="1" key="1">
    <citation type="submission" date="2023-07" db="EMBL/GenBank/DDBJ databases">
        <title>Sorghum-associated microbial communities from plants grown in Nebraska, USA.</title>
        <authorList>
            <person name="Schachtman D."/>
        </authorList>
    </citation>
    <scope>NUCLEOTIDE SEQUENCE</scope>
    <source>
        <strain evidence="1">2697</strain>
    </source>
</reference>
<accession>A0ACC6L2N9</accession>
<name>A0ACC6L2N9_9SPHI</name>
<dbReference type="EMBL" id="JAVDTF010000004">
    <property type="protein sequence ID" value="MDR6785553.1"/>
    <property type="molecule type" value="Genomic_DNA"/>
</dbReference>
<sequence length="1148" mass="127423">MTIQILTWAGTTRSLKLMLLFLMLMARNTYAQSQQGDQQRISIAGTNITLAEAFEQIKRATGLTVFYGNQLLDDKEKVTLNFKGAKLSEVLDFLLKDKNIGYQVRRNSVIVLEKKNPSGAAQVTEMQQTLSGTVTDIKGKPVPGVSVKIQGSTTGTTSNELGKYNLKHLAKEDVLLFSAIGFASQQITIGSRKVIDVILRETATDLDQVVVIGYGTSRKGDLTGSVGQVNIADLNKAPVASFSEALAGRVAGVQVSASDGQPGAAQEIIIRGVGSLTQSTAPLYVIDGFPVEDFDARSLNNEDIASLNILKDASATAIYGARAANGVVIIETKKGKAGKPVVTINSSYGFQQVGKELPVMEPYDYVKYQLEINTVHATERYLKDGRTLESYRNTKGINWHDQVFKQSPYFIQNLAIRGGNELTKYSVSGSLYDQHGIILNTGSKRYQGRFSLDQSLSKKIKTGISVNYSNSSSYGVPVLALNGGNSSSFFFSNVWGYRPLSGDPNLNLIDEDVDPDIIDANYTRVNPIVTAENFDRTNTSLDLLANAYLNYAISNNLTLKVTGTANSRKRQFEAFYNSKTPQGSPLNPLNVRGINGEVRYTDLYNWSNENTLSYQKTFNNTHKINILGGFSLQGSRTRIQGVSVQNLPNEKLRFSGFDEGTPYYSMASDSEFTLSSFYSRFSYSLKSKYMLDFTIRADGSSKFAPGHRWGYFPSAAVAWNMKEELFLKNFKAVSSSKIRASIGNTGNNRVNDFAYLGTLQMPIIDSYSFNNAMPTKGLVPTSLGNRNLKWEVTQQIDLGYDLGLFQDRLAFTADVYRKTTSDLLLYADLPYTTGFSQEYKNIGKIRNEGLELSLSTVNIKNDVFSWKSSFNISFNRNKILALTRGQENLFSFVQLESQYNNSSLYLAKVGQPAAMFYGYIFDGVYQYADFDSPEPGKYKLKLNVPTNGNSRETIQPGDIKYRDLNNDGATDDYDQTIIGRGFAKHTGGFSNNLTYQNFDLNVLFQWSYGNDIYNANRLLFEGNGLIRLETNQFASYLNRWSPENQTNANYRSGGQGPLGRFSSRVIEDGSYLRLKTLSLGYNLPEKMLRPLYLSGLRINVSAQNLLTWTNYSGMDPEVSARNSNLTPGFDFSAYPQAKTFVLGINATF</sequence>
<evidence type="ECO:0000313" key="2">
    <source>
        <dbReference type="Proteomes" id="UP001246858"/>
    </source>
</evidence>
<comment type="caution">
    <text evidence="1">The sequence shown here is derived from an EMBL/GenBank/DDBJ whole genome shotgun (WGS) entry which is preliminary data.</text>
</comment>
<organism evidence="1 2">
    <name type="scientific">Pedobacter africanus</name>
    <dbReference type="NCBI Taxonomy" id="151894"/>
    <lineage>
        <taxon>Bacteria</taxon>
        <taxon>Pseudomonadati</taxon>
        <taxon>Bacteroidota</taxon>
        <taxon>Sphingobacteriia</taxon>
        <taxon>Sphingobacteriales</taxon>
        <taxon>Sphingobacteriaceae</taxon>
        <taxon>Pedobacter</taxon>
    </lineage>
</organism>